<dbReference type="AlphaFoldDB" id="A0A160VF43"/>
<sequence>MNNRHSSLLSENFVPESYREVSVQPYYGDMTEDAIRKHLVGKAAYRRTKYIILENSESCAITMISRPDDDSLFSTINDISIVALSTTCVLVEDRAVDTANNTALAAKAEELNLGKESTLIVRGLDDHVNFINHPDPVQIRVVEVVPPEPPKLLRMVQHVLTYADLPAIKIEIQQIDIRELASKVEDVEAFLVPCRSSGLNFDFPTYFLDEHPDQKNWTLLGCKRSRQIHEYFYGYRPACVEICPRSLTSDNGSLQVIKCCLLEKDIEIDGHRAIVPWGANLRQVEHALEALITLDKSIM</sequence>
<accession>A0A160VF43</accession>
<evidence type="ECO:0000313" key="1">
    <source>
        <dbReference type="EMBL" id="CUV08469.1"/>
    </source>
</evidence>
<dbReference type="Pfam" id="PF24830">
    <property type="entry name" value="DUF7714"/>
    <property type="match status" value="1"/>
</dbReference>
<name>A0A160VF43_9ZZZZ</name>
<protein>
    <submittedName>
        <fullName evidence="1">Uncharacterized protein</fullName>
    </submittedName>
</protein>
<gene>
    <name evidence="1" type="ORF">MGWOODY_Mmi1586</name>
</gene>
<dbReference type="InterPro" id="IPR056131">
    <property type="entry name" value="DUF7714"/>
</dbReference>
<proteinExistence type="predicted"/>
<dbReference type="EMBL" id="FAXC01000070">
    <property type="protein sequence ID" value="CUV08469.1"/>
    <property type="molecule type" value="Genomic_DNA"/>
</dbReference>
<organism evidence="1">
    <name type="scientific">hydrothermal vent metagenome</name>
    <dbReference type="NCBI Taxonomy" id="652676"/>
    <lineage>
        <taxon>unclassified sequences</taxon>
        <taxon>metagenomes</taxon>
        <taxon>ecological metagenomes</taxon>
    </lineage>
</organism>
<reference evidence="1" key="1">
    <citation type="submission" date="2015-10" db="EMBL/GenBank/DDBJ databases">
        <authorList>
            <person name="Gilbert D.G."/>
        </authorList>
    </citation>
    <scope>NUCLEOTIDE SEQUENCE</scope>
</reference>